<comment type="caution">
    <text evidence="1">The sequence shown here is derived from an EMBL/GenBank/DDBJ whole genome shotgun (WGS) entry which is preliminary data.</text>
</comment>
<reference evidence="1 2" key="1">
    <citation type="journal article" date="2023" name="Nucleic Acids Res.">
        <title>The hologenome of Daphnia magna reveals possible DNA methylation and microbiome-mediated evolution of the host genome.</title>
        <authorList>
            <person name="Chaturvedi A."/>
            <person name="Li X."/>
            <person name="Dhandapani V."/>
            <person name="Marshall H."/>
            <person name="Kissane S."/>
            <person name="Cuenca-Cambronero M."/>
            <person name="Asole G."/>
            <person name="Calvet F."/>
            <person name="Ruiz-Romero M."/>
            <person name="Marangio P."/>
            <person name="Guigo R."/>
            <person name="Rago D."/>
            <person name="Mirbahai L."/>
            <person name="Eastwood N."/>
            <person name="Colbourne J.K."/>
            <person name="Zhou J."/>
            <person name="Mallon E."/>
            <person name="Orsini L."/>
        </authorList>
    </citation>
    <scope>NUCLEOTIDE SEQUENCE [LARGE SCALE GENOMIC DNA]</scope>
    <source>
        <strain evidence="1">LRV0_1</strain>
    </source>
</reference>
<keyword evidence="2" id="KW-1185">Reference proteome</keyword>
<name>A0ABR0B1V8_9CRUS</name>
<sequence length="63" mass="7027">MAAEIRSRNLGTVPLGVFLDRFQLRKTERGQDNHVFKVTDATDVSFIRHPASLSATLVGPLLY</sequence>
<dbReference type="EMBL" id="JAOYFB010000040">
    <property type="protein sequence ID" value="KAK4035682.1"/>
    <property type="molecule type" value="Genomic_DNA"/>
</dbReference>
<proteinExistence type="predicted"/>
<gene>
    <name evidence="1" type="ORF">OUZ56_027767</name>
</gene>
<protein>
    <submittedName>
        <fullName evidence="1">Uncharacterized protein</fullName>
    </submittedName>
</protein>
<evidence type="ECO:0000313" key="2">
    <source>
        <dbReference type="Proteomes" id="UP001234178"/>
    </source>
</evidence>
<evidence type="ECO:0000313" key="1">
    <source>
        <dbReference type="EMBL" id="KAK4035682.1"/>
    </source>
</evidence>
<accession>A0ABR0B1V8</accession>
<dbReference type="Proteomes" id="UP001234178">
    <property type="component" value="Unassembled WGS sequence"/>
</dbReference>
<organism evidence="1 2">
    <name type="scientific">Daphnia magna</name>
    <dbReference type="NCBI Taxonomy" id="35525"/>
    <lineage>
        <taxon>Eukaryota</taxon>
        <taxon>Metazoa</taxon>
        <taxon>Ecdysozoa</taxon>
        <taxon>Arthropoda</taxon>
        <taxon>Crustacea</taxon>
        <taxon>Branchiopoda</taxon>
        <taxon>Diplostraca</taxon>
        <taxon>Cladocera</taxon>
        <taxon>Anomopoda</taxon>
        <taxon>Daphniidae</taxon>
        <taxon>Daphnia</taxon>
    </lineage>
</organism>